<evidence type="ECO:0000313" key="2">
    <source>
        <dbReference type="Proteomes" id="UP000275408"/>
    </source>
</evidence>
<proteinExistence type="predicted"/>
<dbReference type="AlphaFoldDB" id="A0A3M6T559"/>
<feature type="non-terminal residue" evidence="1">
    <location>
        <position position="1"/>
    </location>
</feature>
<dbReference type="Proteomes" id="UP000275408">
    <property type="component" value="Unassembled WGS sequence"/>
</dbReference>
<comment type="caution">
    <text evidence="1">The sequence shown here is derived from an EMBL/GenBank/DDBJ whole genome shotgun (WGS) entry which is preliminary data.</text>
</comment>
<dbReference type="EMBL" id="RCHS01004324">
    <property type="protein sequence ID" value="RMX36378.1"/>
    <property type="molecule type" value="Genomic_DNA"/>
</dbReference>
<reference evidence="1 2" key="1">
    <citation type="journal article" date="2018" name="Sci. Rep.">
        <title>Comparative analysis of the Pocillopora damicornis genome highlights role of immune system in coral evolution.</title>
        <authorList>
            <person name="Cunning R."/>
            <person name="Bay R.A."/>
            <person name="Gillette P."/>
            <person name="Baker A.C."/>
            <person name="Traylor-Knowles N."/>
        </authorList>
    </citation>
    <scope>NUCLEOTIDE SEQUENCE [LARGE SCALE GENOMIC DNA]</scope>
    <source>
        <strain evidence="1">RSMAS</strain>
        <tissue evidence="1">Whole animal</tissue>
    </source>
</reference>
<accession>A0A3M6T559</accession>
<evidence type="ECO:0000313" key="1">
    <source>
        <dbReference type="EMBL" id="RMX36378.1"/>
    </source>
</evidence>
<organism evidence="1 2">
    <name type="scientific">Pocillopora damicornis</name>
    <name type="common">Cauliflower coral</name>
    <name type="synonym">Millepora damicornis</name>
    <dbReference type="NCBI Taxonomy" id="46731"/>
    <lineage>
        <taxon>Eukaryota</taxon>
        <taxon>Metazoa</taxon>
        <taxon>Cnidaria</taxon>
        <taxon>Anthozoa</taxon>
        <taxon>Hexacorallia</taxon>
        <taxon>Scleractinia</taxon>
        <taxon>Astrocoeniina</taxon>
        <taxon>Pocilloporidae</taxon>
        <taxon>Pocillopora</taxon>
    </lineage>
</organism>
<protein>
    <submittedName>
        <fullName evidence="1">Uncharacterized protein</fullName>
    </submittedName>
</protein>
<sequence>IESAELIDEDDANYDIFADELTNSKTNVSIFNQYIQIEVNPDCLRFKDAIKKKDHIENECWMNTLLDHYADSLMRHKRGKLAKNLTREAIIKLIRKGDEEFKTRGASISNMHKVFKEFNIKARLYDIDGKQIYRHDPEDFNSCRIATFNALVKNSQVCTLNHSLESLKAKTKDENPNNLKICNNYFINNKKEAMKYRMIESIDDLLKMNEEDEYNMILKDNDLDKFMFDLTQAGYEPLIRYGAGKVVNVKMNLTFKIGKKQKKDDYTIVSQDLNTNKIDEDIAVNTEEKYNRVSDEMFKFHKKLISENHKSDYNETDACHGNIFFNKKFNLVYGLHLKKLAKRGVVMTILYYKTPSHVHKVKYKKAIE</sequence>
<keyword evidence="2" id="KW-1185">Reference proteome</keyword>
<gene>
    <name evidence="1" type="ORF">pdam_00025714</name>
</gene>
<feature type="non-terminal residue" evidence="1">
    <location>
        <position position="368"/>
    </location>
</feature>
<name>A0A3M6T559_POCDA</name>